<evidence type="ECO:0000256" key="13">
    <source>
        <dbReference type="PIRSR" id="PIRSR001529-1"/>
    </source>
</evidence>
<dbReference type="InterPro" id="IPR002314">
    <property type="entry name" value="aa-tRNA-synt_IIb"/>
</dbReference>
<evidence type="ECO:0000256" key="15">
    <source>
        <dbReference type="SAM" id="Coils"/>
    </source>
</evidence>
<evidence type="ECO:0000256" key="2">
    <source>
        <dbReference type="ARBA" id="ARBA00005045"/>
    </source>
</evidence>
<keyword evidence="4 12" id="KW-0963">Cytoplasm</keyword>
<dbReference type="Gene3D" id="1.10.287.40">
    <property type="entry name" value="Serine-tRNA synthetase, tRNA binding domain"/>
    <property type="match status" value="1"/>
</dbReference>
<evidence type="ECO:0000256" key="7">
    <source>
        <dbReference type="ARBA" id="ARBA00022840"/>
    </source>
</evidence>
<dbReference type="Gene3D" id="3.30.930.10">
    <property type="entry name" value="Bira Bifunctional Protein, Domain 2"/>
    <property type="match status" value="1"/>
</dbReference>
<dbReference type="InterPro" id="IPR010978">
    <property type="entry name" value="tRNA-bd_arm"/>
</dbReference>
<name>A0A554LPZ6_9BACT</name>
<evidence type="ECO:0000256" key="3">
    <source>
        <dbReference type="ARBA" id="ARBA00010728"/>
    </source>
</evidence>
<dbReference type="GO" id="GO:0006434">
    <property type="term" value="P:seryl-tRNA aminoacylation"/>
    <property type="evidence" value="ECO:0007669"/>
    <property type="project" value="UniProtKB-UniRule"/>
</dbReference>
<protein>
    <recommendedName>
        <fullName evidence="12">Serine--tRNA ligase</fullName>
        <ecNumber evidence="12">6.1.1.11</ecNumber>
    </recommendedName>
    <alternativeName>
        <fullName evidence="12">Seryl-tRNA synthetase</fullName>
        <shortName evidence="12">SerRS</shortName>
    </alternativeName>
    <alternativeName>
        <fullName evidence="12">Seryl-tRNA(Ser/Sec) synthetase</fullName>
    </alternativeName>
</protein>
<sequence>MLDIELIRNEPEKIKKEIARKGVGPELIDEVILIDRNRRRVLSELERAQSELNRHSKDIAKLHGQQKIDAINEASTWSTKVKDLKPEADQTQKEFLEIMLKVPNPPLPDVIDGESDKDNKPNRKVGEPTRFSFKSLDHVALGEKLDLIDIERAGKISGSRFYFLKNELVQLEFALVQYALEILVDAGFSPMIPPILLNRETMVGAGYLPAGEDEIYRTQDDLFLAGTSEQPLAGYHAGEIIDEKKLPFRYAGFSSCFRREAGSHGKDVRGILRGHQFDKVEMFSYTTPKDSEKEHEFLVSLEEKIVSGLGLPYQIIDICTGELGAPAAKKYDLETWMPGENNYRETHSCSNCTDFQARRLNIRFRNKAGKVEILHTLNGTAIAIGRTLIAIMENYQQKNGSIKVPEVLLKWLPFKEIKRK</sequence>
<dbReference type="GO" id="GO:0004828">
    <property type="term" value="F:serine-tRNA ligase activity"/>
    <property type="evidence" value="ECO:0007669"/>
    <property type="project" value="UniProtKB-UniRule"/>
</dbReference>
<dbReference type="EMBL" id="VMGN01000003">
    <property type="protein sequence ID" value="TSC94952.1"/>
    <property type="molecule type" value="Genomic_DNA"/>
</dbReference>
<evidence type="ECO:0000256" key="4">
    <source>
        <dbReference type="ARBA" id="ARBA00022490"/>
    </source>
</evidence>
<evidence type="ECO:0000256" key="11">
    <source>
        <dbReference type="ARBA" id="ARBA00048823"/>
    </source>
</evidence>
<dbReference type="GO" id="GO:0005524">
    <property type="term" value="F:ATP binding"/>
    <property type="evidence" value="ECO:0007669"/>
    <property type="project" value="UniProtKB-UniRule"/>
</dbReference>
<gene>
    <name evidence="12" type="primary">serS</name>
    <name evidence="18" type="ORF">Athens101428_77</name>
</gene>
<dbReference type="SUPFAM" id="SSF46589">
    <property type="entry name" value="tRNA-binding arm"/>
    <property type="match status" value="1"/>
</dbReference>
<feature type="binding site" evidence="12 14">
    <location>
        <begin position="258"/>
        <end position="260"/>
    </location>
    <ligand>
        <name>ATP</name>
        <dbReference type="ChEBI" id="CHEBI:30616"/>
    </ligand>
</feature>
<keyword evidence="9 12" id="KW-0030">Aminoacyl-tRNA synthetase</keyword>
<dbReference type="GO" id="GO:0016260">
    <property type="term" value="P:selenocysteine biosynthetic process"/>
    <property type="evidence" value="ECO:0007669"/>
    <property type="project" value="UniProtKB-UniRule"/>
</dbReference>
<keyword evidence="7 12" id="KW-0067">ATP-binding</keyword>
<evidence type="ECO:0000259" key="17">
    <source>
        <dbReference type="PROSITE" id="PS50862"/>
    </source>
</evidence>
<comment type="pathway">
    <text evidence="2 12">Aminoacyl-tRNA biosynthesis; selenocysteinyl-tRNA(Sec) biosynthesis; L-seryl-tRNA(Sec) from L-serine and tRNA(Sec): step 1/1.</text>
</comment>
<dbReference type="InterPro" id="IPR002317">
    <property type="entry name" value="Ser-tRNA-ligase_type_1"/>
</dbReference>
<dbReference type="InterPro" id="IPR045864">
    <property type="entry name" value="aa-tRNA-synth_II/BPL/LPL"/>
</dbReference>
<feature type="binding site" evidence="13">
    <location>
        <position position="258"/>
    </location>
    <ligand>
        <name>L-serine</name>
        <dbReference type="ChEBI" id="CHEBI:33384"/>
    </ligand>
</feature>
<keyword evidence="6 12" id="KW-0547">Nucleotide-binding</keyword>
<feature type="binding site" evidence="12">
    <location>
        <position position="380"/>
    </location>
    <ligand>
        <name>L-serine</name>
        <dbReference type="ChEBI" id="CHEBI:33384"/>
    </ligand>
</feature>
<feature type="binding site" evidence="12">
    <location>
        <begin position="227"/>
        <end position="229"/>
    </location>
    <ligand>
        <name>L-serine</name>
        <dbReference type="ChEBI" id="CHEBI:33384"/>
    </ligand>
</feature>
<dbReference type="InterPro" id="IPR042103">
    <property type="entry name" value="SerRS_1_N_sf"/>
</dbReference>
<accession>A0A554LPZ6</accession>
<comment type="subcellular location">
    <subcellularLocation>
        <location evidence="1 12">Cytoplasm</location>
    </subcellularLocation>
</comment>
<dbReference type="Pfam" id="PF02403">
    <property type="entry name" value="Seryl_tRNA_N"/>
    <property type="match status" value="1"/>
</dbReference>
<dbReference type="InterPro" id="IPR006195">
    <property type="entry name" value="aa-tRNA-synth_II"/>
</dbReference>
<feature type="binding site" evidence="12 13">
    <location>
        <position position="281"/>
    </location>
    <ligand>
        <name>L-serine</name>
        <dbReference type="ChEBI" id="CHEBI:33384"/>
    </ligand>
</feature>
<evidence type="ECO:0000256" key="1">
    <source>
        <dbReference type="ARBA" id="ARBA00004496"/>
    </source>
</evidence>
<feature type="region of interest" description="Disordered" evidence="16">
    <location>
        <begin position="107"/>
        <end position="127"/>
    </location>
</feature>
<keyword evidence="8 12" id="KW-0648">Protein biosynthesis</keyword>
<proteinExistence type="inferred from homology"/>
<feature type="coiled-coil region" evidence="15">
    <location>
        <begin position="38"/>
        <end position="65"/>
    </location>
</feature>
<dbReference type="PANTHER" id="PTHR43697:SF1">
    <property type="entry name" value="SERINE--TRNA LIGASE"/>
    <property type="match status" value="1"/>
</dbReference>
<dbReference type="PANTHER" id="PTHR43697">
    <property type="entry name" value="SERYL-TRNA SYNTHETASE"/>
    <property type="match status" value="1"/>
</dbReference>
<evidence type="ECO:0000256" key="8">
    <source>
        <dbReference type="ARBA" id="ARBA00022917"/>
    </source>
</evidence>
<reference evidence="18 19" key="1">
    <citation type="submission" date="2017-07" db="EMBL/GenBank/DDBJ databases">
        <title>Mechanisms for carbon and nitrogen cycling indicate functional differentiation within the Candidate Phyla Radiation.</title>
        <authorList>
            <person name="Danczak R.E."/>
            <person name="Johnston M.D."/>
            <person name="Kenah C."/>
            <person name="Slattery M."/>
            <person name="Wrighton K.C."/>
            <person name="Wilkins M.J."/>
        </authorList>
    </citation>
    <scope>NUCLEOTIDE SEQUENCE [LARGE SCALE GENOMIC DNA]</scope>
    <source>
        <strain evidence="18">Athens1014_28</strain>
    </source>
</reference>
<dbReference type="CDD" id="cd00770">
    <property type="entry name" value="SerRS_core"/>
    <property type="match status" value="1"/>
</dbReference>
<evidence type="ECO:0000256" key="5">
    <source>
        <dbReference type="ARBA" id="ARBA00022598"/>
    </source>
</evidence>
<comment type="caution">
    <text evidence="12">Lacks conserved residue(s) required for the propagation of feature annotation.</text>
</comment>
<feature type="binding site" evidence="13">
    <location>
        <position position="227"/>
    </location>
    <ligand>
        <name>L-serine</name>
        <dbReference type="ChEBI" id="CHEBI:33384"/>
    </ligand>
</feature>
<dbReference type="InterPro" id="IPR015866">
    <property type="entry name" value="Ser-tRNA-synth_1_N"/>
</dbReference>
<evidence type="ECO:0000313" key="19">
    <source>
        <dbReference type="Proteomes" id="UP000316495"/>
    </source>
</evidence>
<feature type="domain" description="Aminoacyl-transfer RNA synthetases class-II family profile" evidence="17">
    <location>
        <begin position="137"/>
        <end position="405"/>
    </location>
</feature>
<dbReference type="Proteomes" id="UP000316495">
    <property type="component" value="Unassembled WGS sequence"/>
</dbReference>
<dbReference type="HAMAP" id="MF_00176">
    <property type="entry name" value="Ser_tRNA_synth_type1"/>
    <property type="match status" value="1"/>
</dbReference>
<comment type="similarity">
    <text evidence="3 12">Belongs to the class-II aminoacyl-tRNA synthetase family. Type-1 seryl-tRNA synthetase subfamily.</text>
</comment>
<dbReference type="NCBIfam" id="TIGR00414">
    <property type="entry name" value="serS"/>
    <property type="match status" value="1"/>
</dbReference>
<evidence type="ECO:0000256" key="10">
    <source>
        <dbReference type="ARBA" id="ARBA00047929"/>
    </source>
</evidence>
<dbReference type="PROSITE" id="PS50862">
    <property type="entry name" value="AA_TRNA_LIGASE_II"/>
    <property type="match status" value="1"/>
</dbReference>
<feature type="binding site" evidence="12 14">
    <location>
        <begin position="345"/>
        <end position="348"/>
    </location>
    <ligand>
        <name>ATP</name>
        <dbReference type="ChEBI" id="CHEBI:30616"/>
    </ligand>
</feature>
<dbReference type="InterPro" id="IPR033729">
    <property type="entry name" value="SerRS_core"/>
</dbReference>
<dbReference type="SUPFAM" id="SSF55681">
    <property type="entry name" value="Class II aaRS and biotin synthetases"/>
    <property type="match status" value="1"/>
</dbReference>
<dbReference type="EC" id="6.1.1.11" evidence="12"/>
<dbReference type="UniPathway" id="UPA00906">
    <property type="reaction ID" value="UER00895"/>
</dbReference>
<feature type="compositionally biased region" description="Basic and acidic residues" evidence="16">
    <location>
        <begin position="114"/>
        <end position="127"/>
    </location>
</feature>
<comment type="catalytic activity">
    <reaction evidence="10 12">
        <text>tRNA(Sec) + L-serine + ATP = L-seryl-tRNA(Sec) + AMP + diphosphate + H(+)</text>
        <dbReference type="Rhea" id="RHEA:42580"/>
        <dbReference type="Rhea" id="RHEA-COMP:9742"/>
        <dbReference type="Rhea" id="RHEA-COMP:10128"/>
        <dbReference type="ChEBI" id="CHEBI:15378"/>
        <dbReference type="ChEBI" id="CHEBI:30616"/>
        <dbReference type="ChEBI" id="CHEBI:33019"/>
        <dbReference type="ChEBI" id="CHEBI:33384"/>
        <dbReference type="ChEBI" id="CHEBI:78442"/>
        <dbReference type="ChEBI" id="CHEBI:78533"/>
        <dbReference type="ChEBI" id="CHEBI:456215"/>
        <dbReference type="EC" id="6.1.1.11"/>
    </reaction>
</comment>
<comment type="domain">
    <text evidence="12">Consists of two distinct domains, a catalytic core and a N-terminal extension that is involved in tRNA binding.</text>
</comment>
<evidence type="ECO:0000256" key="16">
    <source>
        <dbReference type="SAM" id="MobiDB-lite"/>
    </source>
</evidence>
<evidence type="ECO:0000256" key="14">
    <source>
        <dbReference type="PIRSR" id="PIRSR001529-2"/>
    </source>
</evidence>
<dbReference type="GO" id="GO:0005737">
    <property type="term" value="C:cytoplasm"/>
    <property type="evidence" value="ECO:0007669"/>
    <property type="project" value="UniProtKB-SubCell"/>
</dbReference>
<comment type="caution">
    <text evidence="18">The sequence shown here is derived from an EMBL/GenBank/DDBJ whole genome shotgun (WGS) entry which is preliminary data.</text>
</comment>
<feature type="binding site" evidence="13">
    <location>
        <position position="378"/>
    </location>
    <ligand>
        <name>L-serine</name>
        <dbReference type="ChEBI" id="CHEBI:33384"/>
    </ligand>
</feature>
<dbReference type="Pfam" id="PF00587">
    <property type="entry name" value="tRNA-synt_2b"/>
    <property type="match status" value="1"/>
</dbReference>
<organism evidence="18 19">
    <name type="scientific">Candidatus Berkelbacteria bacterium Athens1014_28</name>
    <dbReference type="NCBI Taxonomy" id="2017145"/>
    <lineage>
        <taxon>Bacteria</taxon>
        <taxon>Candidatus Berkelbacteria</taxon>
    </lineage>
</organism>
<keyword evidence="5 12" id="KW-0436">Ligase</keyword>
<dbReference type="AlphaFoldDB" id="A0A554LPZ6"/>
<comment type="catalytic activity">
    <reaction evidence="11 12">
        <text>tRNA(Ser) + L-serine + ATP = L-seryl-tRNA(Ser) + AMP + diphosphate + H(+)</text>
        <dbReference type="Rhea" id="RHEA:12292"/>
        <dbReference type="Rhea" id="RHEA-COMP:9669"/>
        <dbReference type="Rhea" id="RHEA-COMP:9703"/>
        <dbReference type="ChEBI" id="CHEBI:15378"/>
        <dbReference type="ChEBI" id="CHEBI:30616"/>
        <dbReference type="ChEBI" id="CHEBI:33019"/>
        <dbReference type="ChEBI" id="CHEBI:33384"/>
        <dbReference type="ChEBI" id="CHEBI:78442"/>
        <dbReference type="ChEBI" id="CHEBI:78533"/>
        <dbReference type="ChEBI" id="CHEBI:456215"/>
        <dbReference type="EC" id="6.1.1.11"/>
    </reaction>
</comment>
<evidence type="ECO:0000256" key="9">
    <source>
        <dbReference type="ARBA" id="ARBA00023146"/>
    </source>
</evidence>
<evidence type="ECO:0000313" key="18">
    <source>
        <dbReference type="EMBL" id="TSC94952.1"/>
    </source>
</evidence>
<evidence type="ECO:0000256" key="6">
    <source>
        <dbReference type="ARBA" id="ARBA00022741"/>
    </source>
</evidence>
<feature type="site" description="Important for serine binding" evidence="13">
    <location>
        <position position="380"/>
    </location>
</feature>
<comment type="function">
    <text evidence="12">Catalyzes the attachment of serine to tRNA(Ser). Is also able to aminoacylate tRNA(Sec) with serine, to form the misacylated tRNA L-seryl-tRNA(Sec), which will be further converted into selenocysteinyl-tRNA(Sec).</text>
</comment>
<dbReference type="PIRSF" id="PIRSF001529">
    <property type="entry name" value="Ser-tRNA-synth_IIa"/>
    <property type="match status" value="1"/>
</dbReference>
<comment type="subunit">
    <text evidence="12">Homodimer. The tRNA molecule binds across the dimer.</text>
</comment>
<evidence type="ECO:0000256" key="12">
    <source>
        <dbReference type="HAMAP-Rule" id="MF_00176"/>
    </source>
</evidence>
<keyword evidence="15" id="KW-0175">Coiled coil</keyword>
<dbReference type="PRINTS" id="PR00981">
    <property type="entry name" value="TRNASYNTHSER"/>
</dbReference>